<dbReference type="Proteomes" id="UP000198558">
    <property type="component" value="Unassembled WGS sequence"/>
</dbReference>
<feature type="coiled-coil region" evidence="1">
    <location>
        <begin position="6"/>
        <end position="40"/>
    </location>
</feature>
<keyword evidence="1" id="KW-0175">Coiled coil</keyword>
<protein>
    <submittedName>
        <fullName evidence="3">Uncharacterized protein</fullName>
    </submittedName>
</protein>
<organism evidence="3 4">
    <name type="scientific">Thomasclavelia cocleata</name>
    <dbReference type="NCBI Taxonomy" id="69824"/>
    <lineage>
        <taxon>Bacteria</taxon>
        <taxon>Bacillati</taxon>
        <taxon>Bacillota</taxon>
        <taxon>Erysipelotrichia</taxon>
        <taxon>Erysipelotrichales</taxon>
        <taxon>Coprobacillaceae</taxon>
        <taxon>Thomasclavelia</taxon>
    </lineage>
</organism>
<feature type="region of interest" description="Disordered" evidence="2">
    <location>
        <begin position="88"/>
        <end position="111"/>
    </location>
</feature>
<sequence>MKQNKIETLNKENQKLKLQLKRANEEIELLKNALVIKENFISKQKLKFYELMTVCEKRNKELHDAVKASRSAKINYENGLKIIKDLDKNKMKKNKSKSKQHVFLRRKKDLF</sequence>
<dbReference type="GeneID" id="78287216"/>
<keyword evidence="4" id="KW-1185">Reference proteome</keyword>
<evidence type="ECO:0000256" key="1">
    <source>
        <dbReference type="SAM" id="Coils"/>
    </source>
</evidence>
<accession>A0A1I0BLH6</accession>
<evidence type="ECO:0000313" key="4">
    <source>
        <dbReference type="Proteomes" id="UP000198558"/>
    </source>
</evidence>
<evidence type="ECO:0000256" key="2">
    <source>
        <dbReference type="SAM" id="MobiDB-lite"/>
    </source>
</evidence>
<dbReference type="EMBL" id="FOIN01000001">
    <property type="protein sequence ID" value="SET07706.1"/>
    <property type="molecule type" value="Genomic_DNA"/>
</dbReference>
<feature type="compositionally biased region" description="Basic residues" evidence="2">
    <location>
        <begin position="90"/>
        <end position="111"/>
    </location>
</feature>
<evidence type="ECO:0000313" key="3">
    <source>
        <dbReference type="EMBL" id="SET07706.1"/>
    </source>
</evidence>
<name>A0A1I0BLH6_9FIRM</name>
<dbReference type="AlphaFoldDB" id="A0A1I0BLH6"/>
<dbReference type="RefSeq" id="WP_092351517.1">
    <property type="nucleotide sequence ID" value="NZ_FOIN01000001.1"/>
</dbReference>
<gene>
    <name evidence="3" type="ORF">SAMN04489758_101172</name>
</gene>
<reference evidence="4" key="1">
    <citation type="submission" date="2016-10" db="EMBL/GenBank/DDBJ databases">
        <authorList>
            <person name="Varghese N."/>
            <person name="Submissions S."/>
        </authorList>
    </citation>
    <scope>NUCLEOTIDE SEQUENCE [LARGE SCALE GENOMIC DNA]</scope>
    <source>
        <strain evidence="4">DSM 1551</strain>
    </source>
</reference>
<proteinExistence type="predicted"/>